<comment type="caution">
    <text evidence="5">The sequence shown here is derived from an EMBL/GenBank/DDBJ whole genome shotgun (WGS) entry which is preliminary data.</text>
</comment>
<evidence type="ECO:0000256" key="2">
    <source>
        <dbReference type="ARBA" id="ARBA00023157"/>
    </source>
</evidence>
<dbReference type="EMBL" id="JARK01000156">
    <property type="protein sequence ID" value="EYC41793.1"/>
    <property type="molecule type" value="Genomic_DNA"/>
</dbReference>
<dbReference type="PROSITE" id="PS51354">
    <property type="entry name" value="GLUTAREDOXIN_2"/>
    <property type="match status" value="1"/>
</dbReference>
<keyword evidence="3" id="KW-0676">Redox-active center</keyword>
<dbReference type="InterPro" id="IPR036249">
    <property type="entry name" value="Thioredoxin-like_sf"/>
</dbReference>
<dbReference type="SUPFAM" id="SSF52833">
    <property type="entry name" value="Thioredoxin-like"/>
    <property type="match status" value="1"/>
</dbReference>
<organism evidence="5 6">
    <name type="scientific">Ancylostoma ceylanicum</name>
    <dbReference type="NCBI Taxonomy" id="53326"/>
    <lineage>
        <taxon>Eukaryota</taxon>
        <taxon>Metazoa</taxon>
        <taxon>Ecdysozoa</taxon>
        <taxon>Nematoda</taxon>
        <taxon>Chromadorea</taxon>
        <taxon>Rhabditida</taxon>
        <taxon>Rhabditina</taxon>
        <taxon>Rhabditomorpha</taxon>
        <taxon>Strongyloidea</taxon>
        <taxon>Ancylostomatidae</taxon>
        <taxon>Ancylostomatinae</taxon>
        <taxon>Ancylostoma</taxon>
    </lineage>
</organism>
<feature type="domain" description="Reverse transcriptase" evidence="4">
    <location>
        <begin position="372"/>
        <end position="626"/>
    </location>
</feature>
<dbReference type="InterPro" id="IPR058912">
    <property type="entry name" value="HTH_animal"/>
</dbReference>
<evidence type="ECO:0000313" key="5">
    <source>
        <dbReference type="EMBL" id="EYC41793.1"/>
    </source>
</evidence>
<evidence type="ECO:0000259" key="4">
    <source>
        <dbReference type="PROSITE" id="PS50878"/>
    </source>
</evidence>
<proteinExistence type="predicted"/>
<keyword evidence="2" id="KW-1015">Disulfide bond</keyword>
<dbReference type="PRINTS" id="PR00160">
    <property type="entry name" value="GLUTAREDOXIN"/>
</dbReference>
<accession>A0A016WRY1</accession>
<dbReference type="PANTHER" id="PTHR21301:SF10">
    <property type="entry name" value="REVERSE TRANSCRIPTASE DOMAIN-CONTAINING PROTEIN"/>
    <property type="match status" value="1"/>
</dbReference>
<dbReference type="STRING" id="53326.A0A016WRY1"/>
<dbReference type="Gene3D" id="3.40.30.10">
    <property type="entry name" value="Glutaredoxin"/>
    <property type="match status" value="1"/>
</dbReference>
<evidence type="ECO:0000256" key="1">
    <source>
        <dbReference type="ARBA" id="ARBA00002549"/>
    </source>
</evidence>
<dbReference type="CDD" id="cd02066">
    <property type="entry name" value="GRX_family"/>
    <property type="match status" value="1"/>
</dbReference>
<dbReference type="Pfam" id="PF00462">
    <property type="entry name" value="Glutaredoxin"/>
    <property type="match status" value="1"/>
</dbReference>
<protein>
    <recommendedName>
        <fullName evidence="4">Reverse transcriptase domain-containing protein</fullName>
    </recommendedName>
</protein>
<dbReference type="InterPro" id="IPR011767">
    <property type="entry name" value="GLR_AS"/>
</dbReference>
<dbReference type="InterPro" id="IPR002109">
    <property type="entry name" value="Glutaredoxin"/>
</dbReference>
<keyword evidence="6" id="KW-1185">Reference proteome</keyword>
<sequence>MKLRDRKILNNLKILQRQHHISQDLFSVLLRYVASHQLAVVYDEALDFLATCKHYHMFPNFIENRFSCLPHQRNQQVQLGISNLKTALLDAAIEDRRRRRSQCILTIVRSKSQLQSQLSPTTWRNISSQNQSICKRLRHHEKCRLEGKLNRLRERSQPHKHSTFMKMNAIPPKRHTVIGTNEIDNDMAAVLNLGPSFAISRKTTNDTIDEALCGIHHFAHRLRSRIQRGATVLDRESTLLCSMPFPSRGIRLPDSTPNVDSKLASLELAIQKVYQNEAIQTYRSNLTVSEQRGFRKLIRLKDKLRYMVGDKCGSFVVVPQSLDKNIINGTLSDATTYAETTAAAFRRACEKVRETISTIVKPTLGSNVARALLDLHPVVPTFYCLVKTHKLPSSVAHQDLSANEIKVRPIVSSCGGPSDRLSWLLVQLLSPLLHFVGAHIVNVERFLSSLSECQVPSEAAYDSFDVVSLYTNVDNNSAIESVISLYEQHQSQISTMGFSADDVKIMINSVLACNVFRFENRFFEQRRGLAMGNRIAPILAIIFLDHIERASLTSGILLYKRYIDDVFVIGTTEMEVEATLEKLNAFDPHVSFTIERPDNEGYLPFLNTKIRLSGGQKEYVWHKKAASANILVHSRSAHPQFIKANVVRNLMKTKEKLCTATDVGVERTIARILEENGYDGNPTTTATWFPHSTSDGIPLILPYVGDRAARAVNEVVKQAGLPIRLVFRPPPTLKHLLTSTQIYEAKCPETDCQYCIDDKICQLRGTVYLIKCDGCGERYVGETMRPLRKRLDEHRRALINPSSYPSESFSRHRTLKHTSERAPTFKVNVLHRHLTQTLERKIMEAVEIRRHNPEINNREELRDVRKHPVVMYTKEYCPYCVRAKNELQADRVPYVEKNLSDYGLNAEATVKGLVELTQCRTVPQIFVCGKYVSIQRSSNFHGGPLSLGMQSLPSVVSLS</sequence>
<dbReference type="PROSITE" id="PS50878">
    <property type="entry name" value="RT_POL"/>
    <property type="match status" value="1"/>
</dbReference>
<dbReference type="PROSITE" id="PS00195">
    <property type="entry name" value="GLUTAREDOXIN_1"/>
    <property type="match status" value="1"/>
</dbReference>
<evidence type="ECO:0000313" key="6">
    <source>
        <dbReference type="Proteomes" id="UP000024635"/>
    </source>
</evidence>
<name>A0A016WRY1_9BILA</name>
<gene>
    <name evidence="5" type="primary">Acey_s0556.g3381</name>
    <name evidence="5" type="ORF">Y032_0556g3381</name>
</gene>
<dbReference type="Proteomes" id="UP000024635">
    <property type="component" value="Unassembled WGS sequence"/>
</dbReference>
<dbReference type="Pfam" id="PF26215">
    <property type="entry name" value="HTH_animal"/>
    <property type="match status" value="1"/>
</dbReference>
<comment type="function">
    <text evidence="1">Has a glutathione-disulfide oxidoreductase activity in the presence of NADPH and glutathione reductase. Reduces low molecular weight disulfides and proteins.</text>
</comment>
<dbReference type="AlphaFoldDB" id="A0A016WRY1"/>
<evidence type="ECO:0000256" key="3">
    <source>
        <dbReference type="ARBA" id="ARBA00023284"/>
    </source>
</evidence>
<reference evidence="6" key="1">
    <citation type="journal article" date="2015" name="Nat. Genet.">
        <title>The genome and transcriptome of the zoonotic hookworm Ancylostoma ceylanicum identify infection-specific gene families.</title>
        <authorList>
            <person name="Schwarz E.M."/>
            <person name="Hu Y."/>
            <person name="Antoshechkin I."/>
            <person name="Miller M.M."/>
            <person name="Sternberg P.W."/>
            <person name="Aroian R.V."/>
        </authorList>
    </citation>
    <scope>NUCLEOTIDE SEQUENCE</scope>
    <source>
        <strain evidence="6">HY135</strain>
    </source>
</reference>
<dbReference type="OrthoDB" id="3212410at2759"/>
<dbReference type="InterPro" id="IPR014025">
    <property type="entry name" value="Glutaredoxin_subgr"/>
</dbReference>
<dbReference type="InterPro" id="IPR000477">
    <property type="entry name" value="RT_dom"/>
</dbReference>
<dbReference type="PANTHER" id="PTHR21301">
    <property type="entry name" value="REVERSE TRANSCRIPTASE"/>
    <property type="match status" value="1"/>
</dbReference>